<name>E3M1H8_CAERE</name>
<dbReference type="CTD" id="9804278"/>
<keyword evidence="1" id="KW-0175">Coiled coil</keyword>
<dbReference type="OMA" id="NAFATHE"/>
<dbReference type="EMBL" id="DS268421">
    <property type="protein sequence ID" value="EFO89041.1"/>
    <property type="molecule type" value="Genomic_DNA"/>
</dbReference>
<dbReference type="FunCoup" id="E3M1H8">
    <property type="interactions" value="232"/>
</dbReference>
<organism evidence="4">
    <name type="scientific">Caenorhabditis remanei</name>
    <name type="common">Caenorhabditis vulgaris</name>
    <dbReference type="NCBI Taxonomy" id="31234"/>
    <lineage>
        <taxon>Eukaryota</taxon>
        <taxon>Metazoa</taxon>
        <taxon>Ecdysozoa</taxon>
        <taxon>Nematoda</taxon>
        <taxon>Chromadorea</taxon>
        <taxon>Rhabditida</taxon>
        <taxon>Rhabditina</taxon>
        <taxon>Rhabditomorpha</taxon>
        <taxon>Rhabditoidea</taxon>
        <taxon>Rhabditidae</taxon>
        <taxon>Peloderinae</taxon>
        <taxon>Caenorhabditis</taxon>
    </lineage>
</organism>
<evidence type="ECO:0000313" key="3">
    <source>
        <dbReference type="EMBL" id="EFO89041.1"/>
    </source>
</evidence>
<feature type="region of interest" description="Disordered" evidence="2">
    <location>
        <begin position="467"/>
        <end position="489"/>
    </location>
</feature>
<reference evidence="3" key="1">
    <citation type="submission" date="2007-07" db="EMBL/GenBank/DDBJ databases">
        <title>PCAP assembly of the Caenorhabditis remanei genome.</title>
        <authorList>
            <consortium name="The Caenorhabditis remanei Sequencing Consortium"/>
            <person name="Wilson R.K."/>
        </authorList>
    </citation>
    <scope>NUCLEOTIDE SEQUENCE [LARGE SCALE GENOMIC DNA]</scope>
    <source>
        <strain evidence="3">PB4641</strain>
    </source>
</reference>
<dbReference type="KEGG" id="crq:GCK72_006984"/>
<evidence type="ECO:0000256" key="2">
    <source>
        <dbReference type="SAM" id="MobiDB-lite"/>
    </source>
</evidence>
<dbReference type="HOGENOM" id="CLU_558060_0_0_1"/>
<feature type="compositionally biased region" description="Basic and acidic residues" evidence="2">
    <location>
        <begin position="477"/>
        <end position="489"/>
    </location>
</feature>
<feature type="coiled-coil region" evidence="1">
    <location>
        <begin position="10"/>
        <end position="62"/>
    </location>
</feature>
<feature type="region of interest" description="Disordered" evidence="2">
    <location>
        <begin position="159"/>
        <end position="184"/>
    </location>
</feature>
<dbReference type="Proteomes" id="UP000008281">
    <property type="component" value="Unassembled WGS sequence"/>
</dbReference>
<dbReference type="GeneID" id="9804278"/>
<accession>E3M1H8</accession>
<dbReference type="AlphaFoldDB" id="E3M1H8"/>
<keyword evidence="4" id="KW-1185">Reference proteome</keyword>
<evidence type="ECO:0000256" key="1">
    <source>
        <dbReference type="SAM" id="Coils"/>
    </source>
</evidence>
<protein>
    <submittedName>
        <fullName evidence="3">Uncharacterized protein</fullName>
    </submittedName>
</protein>
<proteinExistence type="predicted"/>
<evidence type="ECO:0000313" key="4">
    <source>
        <dbReference type="Proteomes" id="UP000008281"/>
    </source>
</evidence>
<dbReference type="STRING" id="31234.E3M1H8"/>
<feature type="compositionally biased region" description="Basic and acidic residues" evidence="2">
    <location>
        <begin position="159"/>
        <end position="182"/>
    </location>
</feature>
<gene>
    <name evidence="3" type="ORF">CRE_06551</name>
</gene>
<sequence>MEDIKYAETIKNMETIIEELKAELAEKDKKVAEKTEKKNILITNIYQEREIAAEDVEKLQGEVIGEEKVLKDVEDFKDKTNRRLEWIREKYRQKNDNLEYDCNKKKNDWNEKKYELMIRNTQLVVQLDEKDAAIMVLKEELETIRENFKREEEAKEQLAEKNAELETEKNSRLNEAENKRNGFQEQIGNLQKDCQRLEKEKTDLATSKRPLDIEKLKRLEFLEKQKKQMMEYRRKDELERAEEKKKTAFLEQENLKLKAELQTKNEENKTLHDRLENKISMSSCEPNESVRIGSLQKRIRLLEKELRKREEKEEELGWDKDSDYEEEIRSDKETLNEEKKRMNEEKLELMKEKEAVKKDQFILKNAFATHEKDAKTFQRQKQEFQKDKEIHEEVKKEFDHKKQVFLKERKDFQDSLEKRIREEYAAVFNGNKHKMDLINSLAKDIVKVTQHGHPEVNMFKLYLENQEARTSQKRRAEKSEEEPSKKKKE</sequence>
<dbReference type="RefSeq" id="XP_003110252.2">
    <property type="nucleotide sequence ID" value="XM_003110204.2"/>
</dbReference>